<proteinExistence type="predicted"/>
<name>M5BVZ6_THACB</name>
<organism evidence="2 3">
    <name type="scientific">Thanatephorus cucumeris (strain AG1-IB / isolate 7/3/14)</name>
    <name type="common">Lettuce bottom rot fungus</name>
    <name type="synonym">Rhizoctonia solani</name>
    <dbReference type="NCBI Taxonomy" id="1108050"/>
    <lineage>
        <taxon>Eukaryota</taxon>
        <taxon>Fungi</taxon>
        <taxon>Dikarya</taxon>
        <taxon>Basidiomycota</taxon>
        <taxon>Agaricomycotina</taxon>
        <taxon>Agaricomycetes</taxon>
        <taxon>Cantharellales</taxon>
        <taxon>Ceratobasidiaceae</taxon>
        <taxon>Rhizoctonia</taxon>
        <taxon>Rhizoctonia solani AG-1</taxon>
    </lineage>
</organism>
<dbReference type="Proteomes" id="UP000012065">
    <property type="component" value="Unassembled WGS sequence"/>
</dbReference>
<protein>
    <submittedName>
        <fullName evidence="2">Uncharacterized protein</fullName>
    </submittedName>
</protein>
<gene>
    <name evidence="2" type="ORF">BN14_04750</name>
</gene>
<accession>M5BVZ6</accession>
<sequence>MQNQLRETQSSLQAHVDKIRALDRLVEEHEAIKREVGTMREMLSRNRSPLQLEEGDLGEHGGNMLDSQQQQEDFDDDSDTRNTRTHGHAR</sequence>
<evidence type="ECO:0000256" key="1">
    <source>
        <dbReference type="SAM" id="MobiDB-lite"/>
    </source>
</evidence>
<comment type="caution">
    <text evidence="2">The sequence shown here is derived from an EMBL/GenBank/DDBJ whole genome shotgun (WGS) entry which is preliminary data.</text>
</comment>
<evidence type="ECO:0000313" key="2">
    <source>
        <dbReference type="EMBL" id="CCO30720.1"/>
    </source>
</evidence>
<reference evidence="2 3" key="1">
    <citation type="journal article" date="2013" name="J. Biotechnol.">
        <title>Establishment and interpretation of the genome sequence of the phytopathogenic fungus Rhizoctonia solani AG1-IB isolate 7/3/14.</title>
        <authorList>
            <person name="Wibberg D.W."/>
            <person name="Jelonek L.J."/>
            <person name="Rupp O.R."/>
            <person name="Hennig M.H."/>
            <person name="Eikmeyer F.E."/>
            <person name="Goesmann A.G."/>
            <person name="Hartmann A.H."/>
            <person name="Borriss R.B."/>
            <person name="Grosch R.G."/>
            <person name="Puehler A.P."/>
            <person name="Schlueter A.S."/>
        </authorList>
    </citation>
    <scope>NUCLEOTIDE SEQUENCE [LARGE SCALE GENOMIC DNA]</scope>
    <source>
        <strain evidence="3">AG1-IB / isolate 7/3/14</strain>
    </source>
</reference>
<dbReference type="AlphaFoldDB" id="M5BVZ6"/>
<dbReference type="EMBL" id="CAOJ01006907">
    <property type="protein sequence ID" value="CCO30720.1"/>
    <property type="molecule type" value="Genomic_DNA"/>
</dbReference>
<dbReference type="HOGENOM" id="CLU_2442400_0_0_1"/>
<evidence type="ECO:0000313" key="3">
    <source>
        <dbReference type="Proteomes" id="UP000012065"/>
    </source>
</evidence>
<feature type="region of interest" description="Disordered" evidence="1">
    <location>
        <begin position="43"/>
        <end position="90"/>
    </location>
</feature>